<dbReference type="Proteomes" id="UP000740605">
    <property type="component" value="Unassembled WGS sequence"/>
</dbReference>
<comment type="caution">
    <text evidence="1">The sequence shown here is derived from an EMBL/GenBank/DDBJ whole genome shotgun (WGS) entry which is preliminary data.</text>
</comment>
<protein>
    <recommendedName>
        <fullName evidence="3">Fis family transcriptional regulator</fullName>
    </recommendedName>
</protein>
<proteinExistence type="predicted"/>
<dbReference type="RefSeq" id="WP_215487493.1">
    <property type="nucleotide sequence ID" value="NZ_BAAAPJ010000002.1"/>
</dbReference>
<accession>A0ABS5XV06</accession>
<sequence length="222" mass="23456">MQWDRFFEDLEDQLDSEWEAERAALDTEAERLRLSRVTLRERLVAVSRTPHEVSAHLVDGTVLVGHVARVGADWCAVLSDARSGIAGAAMTNGTGGTRRARGADGPSRQASVVPLAALAGIGAEADAVLSSVRDADPGSALGQRMGLGFVLRDLVRRRSAVTVHLAGGRTLSGTIDRAGADHLDLALHEPGAPRRQGNVTGYRVIPFGALILVRLADASDLA</sequence>
<evidence type="ECO:0008006" key="3">
    <source>
        <dbReference type="Google" id="ProtNLM"/>
    </source>
</evidence>
<evidence type="ECO:0000313" key="2">
    <source>
        <dbReference type="Proteomes" id="UP000740605"/>
    </source>
</evidence>
<organism evidence="1 2">
    <name type="scientific">Microbacterium flavum</name>
    <dbReference type="NCBI Taxonomy" id="415216"/>
    <lineage>
        <taxon>Bacteria</taxon>
        <taxon>Bacillati</taxon>
        <taxon>Actinomycetota</taxon>
        <taxon>Actinomycetes</taxon>
        <taxon>Micrococcales</taxon>
        <taxon>Microbacteriaceae</taxon>
        <taxon>Microbacterium</taxon>
    </lineage>
</organism>
<gene>
    <name evidence="1" type="ORF">J0P97_09245</name>
</gene>
<keyword evidence="2" id="KW-1185">Reference proteome</keyword>
<dbReference type="EMBL" id="JAFLHG010000007">
    <property type="protein sequence ID" value="MBT8798256.1"/>
    <property type="molecule type" value="Genomic_DNA"/>
</dbReference>
<evidence type="ECO:0000313" key="1">
    <source>
        <dbReference type="EMBL" id="MBT8798256.1"/>
    </source>
</evidence>
<name>A0ABS5XV06_9MICO</name>
<reference evidence="1 2" key="1">
    <citation type="submission" date="2021-03" db="EMBL/GenBank/DDBJ databases">
        <title>Microbacterium pauli sp. nov., isolated from microfiltered milk.</title>
        <authorList>
            <person name="Bellassi P."/>
            <person name="Fontana A."/>
            <person name="Callegari M.L."/>
            <person name="Lorenzo M."/>
            <person name="Cappa F."/>
        </authorList>
    </citation>
    <scope>NUCLEOTIDE SEQUENCE [LARGE SCALE GENOMIC DNA]</scope>
    <source>
        <strain evidence="1 2">DSM 18909</strain>
    </source>
</reference>